<feature type="transmembrane region" description="Helical" evidence="1">
    <location>
        <begin position="214"/>
        <end position="233"/>
    </location>
</feature>
<feature type="transmembrane region" description="Helical" evidence="1">
    <location>
        <begin position="166"/>
        <end position="193"/>
    </location>
</feature>
<dbReference type="AlphaFoldDB" id="A0A1I0M061"/>
<evidence type="ECO:0008006" key="4">
    <source>
        <dbReference type="Google" id="ProtNLM"/>
    </source>
</evidence>
<evidence type="ECO:0000313" key="3">
    <source>
        <dbReference type="Proteomes" id="UP000199373"/>
    </source>
</evidence>
<evidence type="ECO:0000313" key="2">
    <source>
        <dbReference type="EMBL" id="SEV81417.1"/>
    </source>
</evidence>
<sequence>MEKDKDDALLKVRSSRVCIAAGYKLYTGNFRTIFRRTWVMALLYALLYGFCTSVMMKEFPRFFIAITTGHLYVPDYTVENVFVSIALILTLIVAIWLYSQFFSMLYQHRTQGIIAAAPRFFCINTDKRILCHTIICALACLLLNIIIFTIISVGAAYAIIKQSLAGLGLVALLCLFFLILAVPLSYPLMRYLTTRDARFLKILSHDYRVGFRQWGLLFTVAIITIILSVAFLALTTLPANILLLANFKALTGVLMGDPLGMPAYITKLTFLVFTLASFIQAYVIPSIFFPAYYAAGSIEAQEKERQNINEKS</sequence>
<keyword evidence="1" id="KW-0812">Transmembrane</keyword>
<dbReference type="RefSeq" id="WP_091914081.1">
    <property type="nucleotide sequence ID" value="NZ_FOIQ01000001.1"/>
</dbReference>
<reference evidence="2 3" key="1">
    <citation type="submission" date="2016-10" db="EMBL/GenBank/DDBJ databases">
        <authorList>
            <person name="de Groot N.N."/>
        </authorList>
    </citation>
    <scope>NUCLEOTIDE SEQUENCE [LARGE SCALE GENOMIC DNA]</scope>
    <source>
        <strain evidence="2 3">TC2-24</strain>
    </source>
</reference>
<accession>A0A1I0M061</accession>
<dbReference type="Proteomes" id="UP000199373">
    <property type="component" value="Unassembled WGS sequence"/>
</dbReference>
<keyword evidence="3" id="KW-1185">Reference proteome</keyword>
<feature type="transmembrane region" description="Helical" evidence="1">
    <location>
        <begin position="81"/>
        <end position="99"/>
    </location>
</feature>
<feature type="transmembrane region" description="Helical" evidence="1">
    <location>
        <begin position="268"/>
        <end position="293"/>
    </location>
</feature>
<keyword evidence="1" id="KW-1133">Transmembrane helix</keyword>
<protein>
    <recommendedName>
        <fullName evidence="4">Membrane domain of glycerophosphoryl diester phosphodiesterase</fullName>
    </recommendedName>
</protein>
<evidence type="ECO:0000256" key="1">
    <source>
        <dbReference type="SAM" id="Phobius"/>
    </source>
</evidence>
<keyword evidence="1" id="KW-0472">Membrane</keyword>
<organism evidence="2 3">
    <name type="scientific">Prevotella aff. ruminicola Tc2-24</name>
    <dbReference type="NCBI Taxonomy" id="81582"/>
    <lineage>
        <taxon>Bacteria</taxon>
        <taxon>Pseudomonadati</taxon>
        <taxon>Bacteroidota</taxon>
        <taxon>Bacteroidia</taxon>
        <taxon>Bacteroidales</taxon>
        <taxon>Prevotellaceae</taxon>
        <taxon>Prevotella</taxon>
    </lineage>
</organism>
<feature type="transmembrane region" description="Helical" evidence="1">
    <location>
        <begin position="129"/>
        <end position="160"/>
    </location>
</feature>
<dbReference type="EMBL" id="FOIQ01000001">
    <property type="protein sequence ID" value="SEV81417.1"/>
    <property type="molecule type" value="Genomic_DNA"/>
</dbReference>
<gene>
    <name evidence="2" type="ORF">SAMN04487850_0142</name>
</gene>
<proteinExistence type="predicted"/>
<feature type="transmembrane region" description="Helical" evidence="1">
    <location>
        <begin position="38"/>
        <end position="56"/>
    </location>
</feature>
<name>A0A1I0M061_9BACT</name>